<dbReference type="Pfam" id="PF20334">
    <property type="entry name" value="DUF6629"/>
    <property type="match status" value="1"/>
</dbReference>
<accession>A0A217EYM4</accession>
<dbReference type="KEGG" id="cman:A9D14_17825"/>
<keyword evidence="1" id="KW-0812">Transmembrane</keyword>
<dbReference type="AlphaFoldDB" id="A0A217EYM4"/>
<feature type="transmembrane region" description="Helical" evidence="1">
    <location>
        <begin position="162"/>
        <end position="180"/>
    </location>
</feature>
<geneLocation type="plasmid" evidence="3">
    <name>pcme4a9ii</name>
</geneLocation>
<dbReference type="Proteomes" id="UP000195807">
    <property type="component" value="Plasmid pCME4A9II"/>
</dbReference>
<feature type="transmembrane region" description="Helical" evidence="1">
    <location>
        <begin position="35"/>
        <end position="55"/>
    </location>
</feature>
<evidence type="ECO:0000313" key="3">
    <source>
        <dbReference type="Proteomes" id="UP000195807"/>
    </source>
</evidence>
<gene>
    <name evidence="2" type="ORF">A9D14_17825</name>
</gene>
<name>A0A217EYM4_9SPHN</name>
<keyword evidence="3" id="KW-1185">Reference proteome</keyword>
<feature type="transmembrane region" description="Helical" evidence="1">
    <location>
        <begin position="67"/>
        <end position="89"/>
    </location>
</feature>
<feature type="transmembrane region" description="Helical" evidence="1">
    <location>
        <begin position="6"/>
        <end position="23"/>
    </location>
</feature>
<sequence length="228" mass="25406">MCFSATASFTAGAALLVTGAFSIRLARNPAERPYAAIPLLFGVQQLIEGALWLTFPDKTQLLSTVLTYAYSIFSHVLWPIFVPLAVYFLEPVKWRRKALLVAVAGGTAVGLYLLYFLIRLPIVATAAEGHIDYVSPHFYVKIVMALYILGTCISPLLSSHRWVRWFGIAAIVSFLLAGIFYLTWFISVWCFFAAIMSVMVLMFFLRRSPALASGARMDTAKSERFLAE</sequence>
<feature type="transmembrane region" description="Helical" evidence="1">
    <location>
        <begin position="98"/>
        <end position="118"/>
    </location>
</feature>
<protein>
    <submittedName>
        <fullName evidence="2">Uncharacterized protein</fullName>
    </submittedName>
</protein>
<dbReference type="EMBL" id="CP019604">
    <property type="protein sequence ID" value="ARU18223.1"/>
    <property type="molecule type" value="Genomic_DNA"/>
</dbReference>
<dbReference type="STRING" id="450378.GCA_001661675_03581"/>
<organism evidence="2 3">
    <name type="scientific">Croceicoccus marinus</name>
    <dbReference type="NCBI Taxonomy" id="450378"/>
    <lineage>
        <taxon>Bacteria</taxon>
        <taxon>Pseudomonadati</taxon>
        <taxon>Pseudomonadota</taxon>
        <taxon>Alphaproteobacteria</taxon>
        <taxon>Sphingomonadales</taxon>
        <taxon>Erythrobacteraceae</taxon>
        <taxon>Croceicoccus</taxon>
    </lineage>
</organism>
<keyword evidence="1" id="KW-1133">Transmembrane helix</keyword>
<feature type="transmembrane region" description="Helical" evidence="1">
    <location>
        <begin position="186"/>
        <end position="205"/>
    </location>
</feature>
<reference evidence="2 3" key="1">
    <citation type="submission" date="2017-01" db="EMBL/GenBank/DDBJ databases">
        <title>Complete genome sequence of esterase-producing bacterium Croceicoccus marinus E4A9.</title>
        <authorList>
            <person name="Wu Y.-H."/>
            <person name="Cheng H."/>
            <person name="Xu L."/>
            <person name="Huo Y.-Y."/>
            <person name="Wang C.-S."/>
            <person name="Xu X.-W."/>
        </authorList>
    </citation>
    <scope>NUCLEOTIDE SEQUENCE [LARGE SCALE GENOMIC DNA]</scope>
    <source>
        <strain evidence="2 3">E4A9</strain>
        <plasmid evidence="3">Plasmid pcme4a9ii</plasmid>
    </source>
</reference>
<proteinExistence type="predicted"/>
<keyword evidence="1" id="KW-0472">Membrane</keyword>
<dbReference type="InterPro" id="IPR046737">
    <property type="entry name" value="DUF6629"/>
</dbReference>
<evidence type="ECO:0000313" key="2">
    <source>
        <dbReference type="EMBL" id="ARU18223.1"/>
    </source>
</evidence>
<feature type="transmembrane region" description="Helical" evidence="1">
    <location>
        <begin position="138"/>
        <end position="157"/>
    </location>
</feature>
<keyword evidence="2" id="KW-0614">Plasmid</keyword>
<evidence type="ECO:0000256" key="1">
    <source>
        <dbReference type="SAM" id="Phobius"/>
    </source>
</evidence>
<dbReference type="RefSeq" id="WP_066850754.1">
    <property type="nucleotide sequence ID" value="NZ_CP019604.1"/>
</dbReference>